<accession>A0A8X7NST9</accession>
<sequence length="27" mass="3240">MIQWINNVGTFSLYPLLKKDDLILQYL</sequence>
<organism evidence="1 2">
    <name type="scientific">Candida parapsilosis</name>
    <name type="common">Yeast</name>
    <dbReference type="NCBI Taxonomy" id="5480"/>
    <lineage>
        <taxon>Eukaryota</taxon>
        <taxon>Fungi</taxon>
        <taxon>Dikarya</taxon>
        <taxon>Ascomycota</taxon>
        <taxon>Saccharomycotina</taxon>
        <taxon>Pichiomycetes</taxon>
        <taxon>Debaryomycetaceae</taxon>
        <taxon>Candida/Lodderomyces clade</taxon>
        <taxon>Candida</taxon>
    </lineage>
</organism>
<dbReference type="Proteomes" id="UP000590412">
    <property type="component" value="Unassembled WGS sequence"/>
</dbReference>
<evidence type="ECO:0000313" key="2">
    <source>
        <dbReference type="Proteomes" id="UP000590412"/>
    </source>
</evidence>
<evidence type="ECO:0000313" key="1">
    <source>
        <dbReference type="EMBL" id="KAF6059023.1"/>
    </source>
</evidence>
<protein>
    <submittedName>
        <fullName evidence="1">ALG6, ALG8 glycosyltransferase family protein</fullName>
    </submittedName>
</protein>
<dbReference type="EMBL" id="JABWAB010000001">
    <property type="protein sequence ID" value="KAF6059023.1"/>
    <property type="molecule type" value="Genomic_DNA"/>
</dbReference>
<comment type="caution">
    <text evidence="1">The sequence shown here is derived from an EMBL/GenBank/DDBJ whole genome shotgun (WGS) entry which is preliminary data.</text>
</comment>
<dbReference type="AlphaFoldDB" id="A0A8X7NST9"/>
<proteinExistence type="predicted"/>
<gene>
    <name evidence="1" type="ORF">FOB60_000605</name>
</gene>
<name>A0A8X7NST9_CANPA</name>
<reference evidence="1" key="1">
    <citation type="submission" date="2020-03" db="EMBL/GenBank/DDBJ databases">
        <title>FDA dAtabase for Regulatory Grade micrObial Sequences (FDA-ARGOS): Supporting development and validation of Infectious Disease Dx tests.</title>
        <authorList>
            <person name="Campos J."/>
            <person name="Goldberg B."/>
            <person name="Tallon L."/>
            <person name="Sadzewicz L."/>
            <person name="Vavikolanu K."/>
            <person name="Mehta A."/>
            <person name="Aluvathingal J."/>
            <person name="Nadendla S."/>
            <person name="Nandy P."/>
            <person name="Geyer C."/>
            <person name="Yan Y."/>
            <person name="Sichtig H."/>
        </authorList>
    </citation>
    <scope>NUCLEOTIDE SEQUENCE [LARGE SCALE GENOMIC DNA]</scope>
    <source>
        <strain evidence="1">FDAARGOS_652</strain>
    </source>
</reference>